<keyword evidence="1" id="KW-0808">Transferase</keyword>
<keyword evidence="2" id="KW-0012">Acyltransferase</keyword>
<organism evidence="4 5">
    <name type="scientific">Streptococcus himalayensis</name>
    <dbReference type="NCBI Taxonomy" id="1888195"/>
    <lineage>
        <taxon>Bacteria</taxon>
        <taxon>Bacillati</taxon>
        <taxon>Bacillota</taxon>
        <taxon>Bacilli</taxon>
        <taxon>Lactobacillales</taxon>
        <taxon>Streptococcaceae</taxon>
        <taxon>Streptococcus</taxon>
    </lineage>
</organism>
<gene>
    <name evidence="4" type="ORF">GCM10011510_11340</name>
</gene>
<dbReference type="Proteomes" id="UP000660801">
    <property type="component" value="Unassembled WGS sequence"/>
</dbReference>
<evidence type="ECO:0000313" key="5">
    <source>
        <dbReference type="Proteomes" id="UP000660801"/>
    </source>
</evidence>
<accession>A0A917A6S6</accession>
<dbReference type="Pfam" id="PF00583">
    <property type="entry name" value="Acetyltransf_1"/>
    <property type="match status" value="1"/>
</dbReference>
<comment type="caution">
    <text evidence="4">The sequence shown here is derived from an EMBL/GenBank/DDBJ whole genome shotgun (WGS) entry which is preliminary data.</text>
</comment>
<dbReference type="PANTHER" id="PTHR43877">
    <property type="entry name" value="AMINOALKYLPHOSPHONATE N-ACETYLTRANSFERASE-RELATED-RELATED"/>
    <property type="match status" value="1"/>
</dbReference>
<dbReference type="PANTHER" id="PTHR43877:SF2">
    <property type="entry name" value="AMINOALKYLPHOSPHONATE N-ACETYLTRANSFERASE-RELATED"/>
    <property type="match status" value="1"/>
</dbReference>
<feature type="domain" description="N-acetyltransferase" evidence="3">
    <location>
        <begin position="1"/>
        <end position="154"/>
    </location>
</feature>
<evidence type="ECO:0000259" key="3">
    <source>
        <dbReference type="PROSITE" id="PS51186"/>
    </source>
</evidence>
<evidence type="ECO:0000256" key="2">
    <source>
        <dbReference type="ARBA" id="ARBA00023315"/>
    </source>
</evidence>
<sequence length="154" mass="17742">MIREAKVTDIPIMLNLLEQILQVHHAVRPDLFQKTGRKFQEQDLLEMLENPNHLIFVYEDEQGEVLGHLFCQLKKADSKVLVPVQTLFIEDLCVAEHARGQKIGQKLYQFAEELARENGCYNLTLSVWNDNGGALRFYEQLGLTSQSTIMEKIL</sequence>
<proteinExistence type="predicted"/>
<evidence type="ECO:0000313" key="4">
    <source>
        <dbReference type="EMBL" id="GGE31756.1"/>
    </source>
</evidence>
<keyword evidence="5" id="KW-1185">Reference proteome</keyword>
<reference evidence="4" key="1">
    <citation type="journal article" date="2014" name="Int. J. Syst. Evol. Microbiol.">
        <title>Complete genome sequence of Corynebacterium casei LMG S-19264T (=DSM 44701T), isolated from a smear-ripened cheese.</title>
        <authorList>
            <consortium name="US DOE Joint Genome Institute (JGI-PGF)"/>
            <person name="Walter F."/>
            <person name="Albersmeier A."/>
            <person name="Kalinowski J."/>
            <person name="Ruckert C."/>
        </authorList>
    </citation>
    <scope>NUCLEOTIDE SEQUENCE</scope>
    <source>
        <strain evidence="4">CGMCC 1.15533</strain>
    </source>
</reference>
<dbReference type="InterPro" id="IPR016181">
    <property type="entry name" value="Acyl_CoA_acyltransferase"/>
</dbReference>
<evidence type="ECO:0000256" key="1">
    <source>
        <dbReference type="ARBA" id="ARBA00022679"/>
    </source>
</evidence>
<dbReference type="AlphaFoldDB" id="A0A917A6S6"/>
<protein>
    <submittedName>
        <fullName evidence="4">N-acetyltransferase</fullName>
    </submittedName>
</protein>
<dbReference type="InterPro" id="IPR000182">
    <property type="entry name" value="GNAT_dom"/>
</dbReference>
<dbReference type="InterPro" id="IPR050832">
    <property type="entry name" value="Bact_Acetyltransf"/>
</dbReference>
<reference evidence="4" key="2">
    <citation type="submission" date="2020-09" db="EMBL/GenBank/DDBJ databases">
        <authorList>
            <person name="Sun Q."/>
            <person name="Zhou Y."/>
        </authorList>
    </citation>
    <scope>NUCLEOTIDE SEQUENCE</scope>
    <source>
        <strain evidence="4">CGMCC 1.15533</strain>
    </source>
</reference>
<dbReference type="GO" id="GO:0016747">
    <property type="term" value="F:acyltransferase activity, transferring groups other than amino-acyl groups"/>
    <property type="evidence" value="ECO:0007669"/>
    <property type="project" value="InterPro"/>
</dbReference>
<dbReference type="EMBL" id="BMJN01000017">
    <property type="protein sequence ID" value="GGE31756.1"/>
    <property type="molecule type" value="Genomic_DNA"/>
</dbReference>
<dbReference type="PROSITE" id="PS51186">
    <property type="entry name" value="GNAT"/>
    <property type="match status" value="1"/>
</dbReference>
<dbReference type="Gene3D" id="3.40.630.30">
    <property type="match status" value="1"/>
</dbReference>
<name>A0A917A6S6_9STRE</name>
<dbReference type="OrthoDB" id="9805924at2"/>
<dbReference type="CDD" id="cd04301">
    <property type="entry name" value="NAT_SF"/>
    <property type="match status" value="1"/>
</dbReference>
<dbReference type="RefSeq" id="WP_068993687.1">
    <property type="nucleotide sequence ID" value="NZ_BMJN01000017.1"/>
</dbReference>
<dbReference type="SUPFAM" id="SSF55729">
    <property type="entry name" value="Acyl-CoA N-acyltransferases (Nat)"/>
    <property type="match status" value="1"/>
</dbReference>